<protein>
    <submittedName>
        <fullName evidence="3">HET-domain-containing protein</fullName>
    </submittedName>
</protein>
<feature type="domain" description="Heterokaryon incompatibility" evidence="1">
    <location>
        <begin position="22"/>
        <end position="109"/>
    </location>
</feature>
<gene>
    <name evidence="3" type="ORF">CC84DRAFT_1216592</name>
</gene>
<proteinExistence type="predicted"/>
<dbReference type="Proteomes" id="UP000077069">
    <property type="component" value="Unassembled WGS sequence"/>
</dbReference>
<dbReference type="InterPro" id="IPR058525">
    <property type="entry name" value="DUF8212"/>
</dbReference>
<dbReference type="Pfam" id="PF26640">
    <property type="entry name" value="DUF8212"/>
    <property type="match status" value="1"/>
</dbReference>
<evidence type="ECO:0000313" key="4">
    <source>
        <dbReference type="Proteomes" id="UP000077069"/>
    </source>
</evidence>
<dbReference type="InterPro" id="IPR010730">
    <property type="entry name" value="HET"/>
</dbReference>
<dbReference type="PANTHER" id="PTHR10622:SF12">
    <property type="entry name" value="HET DOMAIN-CONTAINING PROTEIN"/>
    <property type="match status" value="1"/>
</dbReference>
<dbReference type="EMBL" id="KV441551">
    <property type="protein sequence ID" value="OAG07673.1"/>
    <property type="molecule type" value="Genomic_DNA"/>
</dbReference>
<evidence type="ECO:0000313" key="3">
    <source>
        <dbReference type="EMBL" id="OAG07673.1"/>
    </source>
</evidence>
<name>A0A177CJK0_9PLEO</name>
<feature type="domain" description="DUF8212" evidence="2">
    <location>
        <begin position="221"/>
        <end position="244"/>
    </location>
</feature>
<accession>A0A177CJK0</accession>
<dbReference type="OrthoDB" id="20872at2759"/>
<sequence length="371" mass="42625">MRLINCATLGFEEFIGKQVPPYLILSHTWETYEISYKDYCNIDDLRQESGLHVEKILKTCDIAKEKGYEYFWIDTCCIDKSSSAELTEAINSMFKWYSRAADCIVYLSDFDVRDPSADFARCRWFTRGWTLQELIAPRQVRFYDSRWRYYGRRLNLAPEISRITGIALSVISGHFISRSHSIAERMSWAAHRETTREEDLAYCLFGIFGVNLPLLYGEGPRAFMRLQEEILKASADLSIFAWRAEAPGTAFRGIFAHSVREFAHAKSILSNPPSAQFAVTNRGLRIERPLLSSTGHNLPGNDAGFLMSLGCRYSHMAPTKHLAIWLKKLGPEGTLVRFSVDQLSIMDRKWPSSKEIDQLQYIMRDTLAHED</sequence>
<reference evidence="3 4" key="1">
    <citation type="submission" date="2016-05" db="EMBL/GenBank/DDBJ databases">
        <title>Comparative analysis of secretome profiles of manganese(II)-oxidizing ascomycete fungi.</title>
        <authorList>
            <consortium name="DOE Joint Genome Institute"/>
            <person name="Zeiner C.A."/>
            <person name="Purvine S.O."/>
            <person name="Zink E.M."/>
            <person name="Wu S."/>
            <person name="Pasa-Tolic L."/>
            <person name="Chaput D.L."/>
            <person name="Haridas S."/>
            <person name="Grigoriev I.V."/>
            <person name="Santelli C.M."/>
            <person name="Hansel C.M."/>
        </authorList>
    </citation>
    <scope>NUCLEOTIDE SEQUENCE [LARGE SCALE GENOMIC DNA]</scope>
    <source>
        <strain evidence="3 4">AP3s5-JAC2a</strain>
    </source>
</reference>
<dbReference type="AlphaFoldDB" id="A0A177CJK0"/>
<dbReference type="GeneID" id="28766307"/>
<keyword evidence="4" id="KW-1185">Reference proteome</keyword>
<evidence type="ECO:0000259" key="1">
    <source>
        <dbReference type="Pfam" id="PF06985"/>
    </source>
</evidence>
<dbReference type="RefSeq" id="XP_018038038.1">
    <property type="nucleotide sequence ID" value="XM_018182821.1"/>
</dbReference>
<dbReference type="PANTHER" id="PTHR10622">
    <property type="entry name" value="HET DOMAIN-CONTAINING PROTEIN"/>
    <property type="match status" value="1"/>
</dbReference>
<organism evidence="3 4">
    <name type="scientific">Paraphaeosphaeria sporulosa</name>
    <dbReference type="NCBI Taxonomy" id="1460663"/>
    <lineage>
        <taxon>Eukaryota</taxon>
        <taxon>Fungi</taxon>
        <taxon>Dikarya</taxon>
        <taxon>Ascomycota</taxon>
        <taxon>Pezizomycotina</taxon>
        <taxon>Dothideomycetes</taxon>
        <taxon>Pleosporomycetidae</taxon>
        <taxon>Pleosporales</taxon>
        <taxon>Massarineae</taxon>
        <taxon>Didymosphaeriaceae</taxon>
        <taxon>Paraphaeosphaeria</taxon>
    </lineage>
</organism>
<dbReference type="Pfam" id="PF06985">
    <property type="entry name" value="HET"/>
    <property type="match status" value="1"/>
</dbReference>
<evidence type="ECO:0000259" key="2">
    <source>
        <dbReference type="Pfam" id="PF26640"/>
    </source>
</evidence>
<dbReference type="InParanoid" id="A0A177CJK0"/>
<dbReference type="STRING" id="1460663.A0A177CJK0"/>